<dbReference type="Proteomes" id="UP000288429">
    <property type="component" value="Unassembled WGS sequence"/>
</dbReference>
<dbReference type="CDD" id="cd00067">
    <property type="entry name" value="GAL4"/>
    <property type="match status" value="1"/>
</dbReference>
<dbReference type="PROSITE" id="PS50048">
    <property type="entry name" value="ZN2_CY6_FUNGAL_2"/>
    <property type="match status" value="1"/>
</dbReference>
<dbReference type="SUPFAM" id="SSF57701">
    <property type="entry name" value="Zn2/Cys6 DNA-binding domain"/>
    <property type="match status" value="1"/>
</dbReference>
<feature type="region of interest" description="Disordered" evidence="7">
    <location>
        <begin position="14"/>
        <end position="41"/>
    </location>
</feature>
<dbReference type="GO" id="GO:0008270">
    <property type="term" value="F:zinc ion binding"/>
    <property type="evidence" value="ECO:0007669"/>
    <property type="project" value="InterPro"/>
</dbReference>
<evidence type="ECO:0000256" key="2">
    <source>
        <dbReference type="ARBA" id="ARBA00022723"/>
    </source>
</evidence>
<dbReference type="Pfam" id="PF04082">
    <property type="entry name" value="Fungal_trans"/>
    <property type="match status" value="1"/>
</dbReference>
<dbReference type="GO" id="GO:0043565">
    <property type="term" value="F:sequence-specific DNA binding"/>
    <property type="evidence" value="ECO:0007669"/>
    <property type="project" value="TreeGrafter"/>
</dbReference>
<keyword evidence="5" id="KW-0804">Transcription</keyword>
<comment type="subcellular location">
    <subcellularLocation>
        <location evidence="1">Nucleus</location>
    </subcellularLocation>
</comment>
<dbReference type="PROSITE" id="PS00463">
    <property type="entry name" value="ZN2_CY6_FUNGAL_1"/>
    <property type="match status" value="1"/>
</dbReference>
<dbReference type="GO" id="GO:0006351">
    <property type="term" value="P:DNA-templated transcription"/>
    <property type="evidence" value="ECO:0007669"/>
    <property type="project" value="InterPro"/>
</dbReference>
<reference evidence="9 10" key="1">
    <citation type="submission" date="2017-06" db="EMBL/GenBank/DDBJ databases">
        <title>Cmopartive genomic analysis of Ambrosia Fusariam Clade fungi.</title>
        <authorList>
            <person name="Stajich J.E."/>
            <person name="Carrillo J."/>
            <person name="Kijimoto T."/>
            <person name="Eskalen A."/>
            <person name="O'Donnell K."/>
            <person name="Kasson M."/>
        </authorList>
    </citation>
    <scope>NUCLEOTIDE SEQUENCE [LARGE SCALE GENOMIC DNA]</scope>
    <source>
        <strain evidence="9 10">NRRL 20438</strain>
    </source>
</reference>
<keyword evidence="10" id="KW-1185">Reference proteome</keyword>
<gene>
    <name evidence="9" type="ORF">CDV31_011952</name>
</gene>
<dbReference type="InterPro" id="IPR001138">
    <property type="entry name" value="Zn2Cys6_DnaBD"/>
</dbReference>
<evidence type="ECO:0000256" key="6">
    <source>
        <dbReference type="ARBA" id="ARBA00023242"/>
    </source>
</evidence>
<dbReference type="InterPro" id="IPR051711">
    <property type="entry name" value="Stress_Response_Reg"/>
</dbReference>
<dbReference type="GO" id="GO:0045944">
    <property type="term" value="P:positive regulation of transcription by RNA polymerase II"/>
    <property type="evidence" value="ECO:0007669"/>
    <property type="project" value="TreeGrafter"/>
</dbReference>
<accession>A0A428TD69</accession>
<dbReference type="CDD" id="cd12148">
    <property type="entry name" value="fungal_TF_MHR"/>
    <property type="match status" value="1"/>
</dbReference>
<dbReference type="SMART" id="SM00066">
    <property type="entry name" value="GAL4"/>
    <property type="match status" value="1"/>
</dbReference>
<dbReference type="GO" id="GO:0005634">
    <property type="term" value="C:nucleus"/>
    <property type="evidence" value="ECO:0007669"/>
    <property type="project" value="UniProtKB-SubCell"/>
</dbReference>
<keyword evidence="6" id="KW-0539">Nucleus</keyword>
<dbReference type="EMBL" id="NIZV01000212">
    <property type="protein sequence ID" value="RSL99971.1"/>
    <property type="molecule type" value="Genomic_DNA"/>
</dbReference>
<evidence type="ECO:0000256" key="5">
    <source>
        <dbReference type="ARBA" id="ARBA00023163"/>
    </source>
</evidence>
<dbReference type="SMART" id="SM00906">
    <property type="entry name" value="Fungal_trans"/>
    <property type="match status" value="1"/>
</dbReference>
<evidence type="ECO:0000313" key="9">
    <source>
        <dbReference type="EMBL" id="RSL99971.1"/>
    </source>
</evidence>
<dbReference type="Gene3D" id="4.10.240.10">
    <property type="entry name" value="Zn(2)-C6 fungal-type DNA-binding domain"/>
    <property type="match status" value="1"/>
</dbReference>
<feature type="region of interest" description="Disordered" evidence="7">
    <location>
        <begin position="78"/>
        <end position="144"/>
    </location>
</feature>
<dbReference type="InterPro" id="IPR036864">
    <property type="entry name" value="Zn2-C6_fun-type_DNA-bd_sf"/>
</dbReference>
<dbReference type="AlphaFoldDB" id="A0A428TD69"/>
<dbReference type="Pfam" id="PF00172">
    <property type="entry name" value="Zn_clus"/>
    <property type="match status" value="1"/>
</dbReference>
<feature type="compositionally biased region" description="Polar residues" evidence="7">
    <location>
        <begin position="93"/>
        <end position="105"/>
    </location>
</feature>
<organism evidence="9 10">
    <name type="scientific">Fusarium ambrosium</name>
    <dbReference type="NCBI Taxonomy" id="131363"/>
    <lineage>
        <taxon>Eukaryota</taxon>
        <taxon>Fungi</taxon>
        <taxon>Dikarya</taxon>
        <taxon>Ascomycota</taxon>
        <taxon>Pezizomycotina</taxon>
        <taxon>Sordariomycetes</taxon>
        <taxon>Hypocreomycetidae</taxon>
        <taxon>Hypocreales</taxon>
        <taxon>Nectriaceae</taxon>
        <taxon>Fusarium</taxon>
        <taxon>Fusarium solani species complex</taxon>
    </lineage>
</organism>
<protein>
    <recommendedName>
        <fullName evidence="8">Zn(2)-C6 fungal-type domain-containing protein</fullName>
    </recommendedName>
</protein>
<dbReference type="PANTHER" id="PTHR47540:SF2">
    <property type="entry name" value="ZN(II)2CYS6 TRANSCRIPTION FACTOR (EUROFUNG)"/>
    <property type="match status" value="1"/>
</dbReference>
<evidence type="ECO:0000256" key="1">
    <source>
        <dbReference type="ARBA" id="ARBA00004123"/>
    </source>
</evidence>
<dbReference type="GO" id="GO:0000981">
    <property type="term" value="F:DNA-binding transcription factor activity, RNA polymerase II-specific"/>
    <property type="evidence" value="ECO:0007669"/>
    <property type="project" value="InterPro"/>
</dbReference>
<feature type="domain" description="Zn(2)-C6 fungal-type" evidence="8">
    <location>
        <begin position="46"/>
        <end position="75"/>
    </location>
</feature>
<dbReference type="InterPro" id="IPR007219">
    <property type="entry name" value="XnlR_reg_dom"/>
</dbReference>
<comment type="caution">
    <text evidence="9">The sequence shown here is derived from an EMBL/GenBank/DDBJ whole genome shotgun (WGS) entry which is preliminary data.</text>
</comment>
<evidence type="ECO:0000256" key="4">
    <source>
        <dbReference type="ARBA" id="ARBA00023125"/>
    </source>
</evidence>
<keyword evidence="3" id="KW-0805">Transcription regulation</keyword>
<dbReference type="PANTHER" id="PTHR47540">
    <property type="entry name" value="THIAMINE REPRESSIBLE GENES REGULATORY PROTEIN THI5"/>
    <property type="match status" value="1"/>
</dbReference>
<evidence type="ECO:0000256" key="3">
    <source>
        <dbReference type="ARBA" id="ARBA00023015"/>
    </source>
</evidence>
<keyword evidence="4" id="KW-0238">DNA-binding</keyword>
<keyword evidence="2" id="KW-0479">Metal-binding</keyword>
<name>A0A428TD69_9HYPO</name>
<evidence type="ECO:0000256" key="7">
    <source>
        <dbReference type="SAM" id="MobiDB-lite"/>
    </source>
</evidence>
<evidence type="ECO:0000313" key="10">
    <source>
        <dbReference type="Proteomes" id="UP000288429"/>
    </source>
</evidence>
<evidence type="ECO:0000259" key="8">
    <source>
        <dbReference type="PROSITE" id="PS50048"/>
    </source>
</evidence>
<proteinExistence type="predicted"/>
<sequence length="519" mass="57739">MSRIEISSLTVVPYHGPSESARARKRRLTQGSGGSKSGTVSKIRNACNSCREKKTRCSGHRPCIRCQQNSQDCQYMPTTSTPQLQDTRPIAPTETNISPSRTFSPVGTYVSPRQPATDPALDAPLDPSPNSDDIQGDTPTAPLQEDQYGHLHGGSSEFAFLHFARQKLSSLPSMSIDFCDYPLSGSGSLPHALPPKPIADELIRNYFDFGLSTSRFVHQPSFQESYEQLYGVGAGGELNQGTLALIYMIMALGSHYSSTNNMWCGCSAGIQFYDIANDQLQKESSRITFASLQARLLVTHYLLNHSRMHEAWSTFGIVMRQAQALGIHRRSPRPSSDHRLGEYRKRLFWVIYINDRDAATNVYTEMTLRKPSYLEDWVKRCHDKSIAAANMVVSECKYLYQRGLCTRAFWMINYVQFAAIGTLYMYSHLWPGASHVREVAEEARAQFPVGVEGDLVGQRYVEMLGGLSKATSSPVEQVFDVGDAVDFDMSNVDFTGPWSSLFFDPGVFGDFVGNDAMVG</sequence>
<feature type="compositionally biased region" description="Low complexity" evidence="7">
    <location>
        <begin position="115"/>
        <end position="129"/>
    </location>
</feature>